<evidence type="ECO:0000256" key="2">
    <source>
        <dbReference type="ARBA" id="ARBA00022617"/>
    </source>
</evidence>
<evidence type="ECO:0000313" key="7">
    <source>
        <dbReference type="Proteomes" id="UP000308054"/>
    </source>
</evidence>
<dbReference type="EMBL" id="SRXW01000002">
    <property type="protein sequence ID" value="TGY89037.1"/>
    <property type="molecule type" value="Genomic_DNA"/>
</dbReference>
<keyword evidence="7" id="KW-1185">Reference proteome</keyword>
<dbReference type="CDD" id="cd00454">
    <property type="entry name" value="TrHb1_N"/>
    <property type="match status" value="1"/>
</dbReference>
<dbReference type="Pfam" id="PF01152">
    <property type="entry name" value="Bac_globin"/>
    <property type="match status" value="1"/>
</dbReference>
<evidence type="ECO:0000256" key="1">
    <source>
        <dbReference type="ARBA" id="ARBA00022448"/>
    </source>
</evidence>
<keyword evidence="3 5" id="KW-0479">Metal-binding</keyword>
<evidence type="ECO:0000256" key="5">
    <source>
        <dbReference type="PIRSR" id="PIRSR601486-1"/>
    </source>
</evidence>
<name>A0A4S2H0I3_9PROT</name>
<reference evidence="6 7" key="1">
    <citation type="journal article" date="2017" name="Int. J. Syst. Evol. Microbiol.">
        <title>Marinicauda algicola sp. nov., isolated from a marine red alga Rhodosorus marinus.</title>
        <authorList>
            <person name="Jeong S.E."/>
            <person name="Jeon S.H."/>
            <person name="Chun B.H."/>
            <person name="Kim D.W."/>
            <person name="Jeon C.O."/>
        </authorList>
    </citation>
    <scope>NUCLEOTIDE SEQUENCE [LARGE SCALE GENOMIC DNA]</scope>
    <source>
        <strain evidence="6 7">JCM 31718</strain>
    </source>
</reference>
<accession>A0A4S2H0I3</accession>
<gene>
    <name evidence="6" type="ORF">E5163_07865</name>
</gene>
<keyword evidence="1" id="KW-0813">Transport</keyword>
<dbReference type="InterPro" id="IPR001486">
    <property type="entry name" value="Hemoglobin_trunc"/>
</dbReference>
<dbReference type="Proteomes" id="UP000308054">
    <property type="component" value="Unassembled WGS sequence"/>
</dbReference>
<proteinExistence type="predicted"/>
<evidence type="ECO:0000313" key="6">
    <source>
        <dbReference type="EMBL" id="TGY89037.1"/>
    </source>
</evidence>
<dbReference type="GO" id="GO:0046872">
    <property type="term" value="F:metal ion binding"/>
    <property type="evidence" value="ECO:0007669"/>
    <property type="project" value="UniProtKB-KW"/>
</dbReference>
<dbReference type="InterPro" id="IPR009050">
    <property type="entry name" value="Globin-like_sf"/>
</dbReference>
<dbReference type="Gene3D" id="1.10.490.10">
    <property type="entry name" value="Globins"/>
    <property type="match status" value="1"/>
</dbReference>
<dbReference type="OrthoDB" id="9795814at2"/>
<dbReference type="SUPFAM" id="SSF46458">
    <property type="entry name" value="Globin-like"/>
    <property type="match status" value="1"/>
</dbReference>
<dbReference type="GO" id="GO:0020037">
    <property type="term" value="F:heme binding"/>
    <property type="evidence" value="ECO:0007669"/>
    <property type="project" value="InterPro"/>
</dbReference>
<dbReference type="GO" id="GO:0019825">
    <property type="term" value="F:oxygen binding"/>
    <property type="evidence" value="ECO:0007669"/>
    <property type="project" value="InterPro"/>
</dbReference>
<dbReference type="AlphaFoldDB" id="A0A4S2H0I3"/>
<keyword evidence="4 5" id="KW-0408">Iron</keyword>
<evidence type="ECO:0000256" key="4">
    <source>
        <dbReference type="ARBA" id="ARBA00023004"/>
    </source>
</evidence>
<evidence type="ECO:0000256" key="3">
    <source>
        <dbReference type="ARBA" id="ARBA00022723"/>
    </source>
</evidence>
<dbReference type="InterPro" id="IPR012292">
    <property type="entry name" value="Globin/Proto"/>
</dbReference>
<keyword evidence="2 5" id="KW-0349">Heme</keyword>
<comment type="caution">
    <text evidence="6">The sequence shown here is derived from an EMBL/GenBank/DDBJ whole genome shotgun (WGS) entry which is preliminary data.</text>
</comment>
<organism evidence="6 7">
    <name type="scientific">Marinicauda algicola</name>
    <dbReference type="NCBI Taxonomy" id="2029849"/>
    <lineage>
        <taxon>Bacteria</taxon>
        <taxon>Pseudomonadati</taxon>
        <taxon>Pseudomonadota</taxon>
        <taxon>Alphaproteobacteria</taxon>
        <taxon>Maricaulales</taxon>
        <taxon>Maricaulaceae</taxon>
        <taxon>Marinicauda</taxon>
    </lineage>
</organism>
<protein>
    <submittedName>
        <fullName evidence="6">Group 1 truncated hemoglobin</fullName>
    </submittedName>
</protein>
<feature type="binding site" description="distal binding residue" evidence="5">
    <location>
        <position position="45"/>
    </location>
    <ligand>
        <name>heme</name>
        <dbReference type="ChEBI" id="CHEBI:30413"/>
    </ligand>
    <ligandPart>
        <name>Fe</name>
        <dbReference type="ChEBI" id="CHEBI:18248"/>
    </ligandPart>
</feature>
<dbReference type="RefSeq" id="WP_135995575.1">
    <property type="nucleotide sequence ID" value="NZ_CP071057.1"/>
</dbReference>
<feature type="binding site" description="distal binding residue" evidence="5">
    <location>
        <position position="69"/>
    </location>
    <ligand>
        <name>heme</name>
        <dbReference type="ChEBI" id="CHEBI:30413"/>
    </ligand>
    <ligandPart>
        <name>Fe</name>
        <dbReference type="ChEBI" id="CHEBI:18248"/>
    </ligandPart>
</feature>
<sequence length="123" mass="13911">MQIYERYGGFSAIRRIVSDFYDRILDEPELAPFFEHIEMARLIDHQTKFIVSITGGPASFTDVQLQRAHARLGITSEQFRAVAELLKETLEDHGFADSDVAEVMRHVRQREGSIVSGAKVSDA</sequence>